<accession>A0A061F9W9</accession>
<evidence type="ECO:0000313" key="4">
    <source>
        <dbReference type="EMBL" id="EOY11294.1"/>
    </source>
</evidence>
<comment type="similarity">
    <text evidence="1">Belongs to the AAA ATPase family.</text>
</comment>
<proteinExistence type="inferred from homology"/>
<dbReference type="eggNOG" id="KOG0743">
    <property type="taxonomic scope" value="Eukaryota"/>
</dbReference>
<evidence type="ECO:0000259" key="2">
    <source>
        <dbReference type="Pfam" id="PF00004"/>
    </source>
</evidence>
<gene>
    <name evidence="4" type="ORF">TCM_026525</name>
</gene>
<keyword evidence="5" id="KW-1185">Reference proteome</keyword>
<feature type="domain" description="AAA+ ATPase At3g28540-like C-terminal" evidence="3">
    <location>
        <begin position="66"/>
        <end position="138"/>
    </location>
</feature>
<keyword evidence="1" id="KW-0547">Nucleotide-binding</keyword>
<dbReference type="InterPro" id="IPR003959">
    <property type="entry name" value="ATPase_AAA_core"/>
</dbReference>
<dbReference type="PANTHER" id="PTHR23070">
    <property type="entry name" value="BCS1 AAA-TYPE ATPASE"/>
    <property type="match status" value="1"/>
</dbReference>
<evidence type="ECO:0000313" key="5">
    <source>
        <dbReference type="Proteomes" id="UP000026915"/>
    </source>
</evidence>
<dbReference type="InParanoid" id="A0A061F9W9"/>
<protein>
    <submittedName>
        <fullName evidence="4">P-loop containing nucleoside triphosphate hydrolases superfamily protein</fullName>
    </submittedName>
</protein>
<dbReference type="STRING" id="3641.A0A061F9W9"/>
<keyword evidence="1" id="KW-0067">ATP-binding</keyword>
<dbReference type="Gene3D" id="6.10.280.40">
    <property type="match status" value="1"/>
</dbReference>
<dbReference type="InterPro" id="IPR058017">
    <property type="entry name" value="At3g28540-like_C"/>
</dbReference>
<feature type="domain" description="ATPase AAA-type core" evidence="2">
    <location>
        <begin position="8"/>
        <end position="64"/>
    </location>
</feature>
<organism evidence="4 5">
    <name type="scientific">Theobroma cacao</name>
    <name type="common">Cacao</name>
    <name type="synonym">Cocoa</name>
    <dbReference type="NCBI Taxonomy" id="3641"/>
    <lineage>
        <taxon>Eukaryota</taxon>
        <taxon>Viridiplantae</taxon>
        <taxon>Streptophyta</taxon>
        <taxon>Embryophyta</taxon>
        <taxon>Tracheophyta</taxon>
        <taxon>Spermatophyta</taxon>
        <taxon>Magnoliopsida</taxon>
        <taxon>eudicotyledons</taxon>
        <taxon>Gunneridae</taxon>
        <taxon>Pentapetalae</taxon>
        <taxon>rosids</taxon>
        <taxon>malvids</taxon>
        <taxon>Malvales</taxon>
        <taxon>Malvaceae</taxon>
        <taxon>Byttnerioideae</taxon>
        <taxon>Theobroma</taxon>
    </lineage>
</organism>
<dbReference type="HOGENOM" id="CLU_010189_5_5_1"/>
<dbReference type="Proteomes" id="UP000026915">
    <property type="component" value="Chromosome 5"/>
</dbReference>
<sequence length="148" mass="17018">MILNFDDEHKSKSKVTLSRFLNFIDGIWSACDGERIIVFTTNHVNKLDPALIRMRRMDMHIELSYCTLGGFKVLAKNYLKLDSHPLFEKIGNLFKVVNMTPDVSEHLLHGRVGRDPKACLESLIEALETVKEEKIEEEDIKTLETAEE</sequence>
<dbReference type="OMA" id="KESCMEV"/>
<dbReference type="EMBL" id="CM001883">
    <property type="protein sequence ID" value="EOY11294.1"/>
    <property type="molecule type" value="Genomic_DNA"/>
</dbReference>
<dbReference type="Gramene" id="EOY11294">
    <property type="protein sequence ID" value="EOY11294"/>
    <property type="gene ID" value="TCM_026525"/>
</dbReference>
<keyword evidence="4" id="KW-0378">Hydrolase</keyword>
<dbReference type="Gene3D" id="3.40.50.300">
    <property type="entry name" value="P-loop containing nucleotide triphosphate hydrolases"/>
    <property type="match status" value="1"/>
</dbReference>
<dbReference type="PROSITE" id="PS00674">
    <property type="entry name" value="AAA"/>
    <property type="match status" value="1"/>
</dbReference>
<dbReference type="GO" id="GO:0005524">
    <property type="term" value="F:ATP binding"/>
    <property type="evidence" value="ECO:0007669"/>
    <property type="project" value="UniProtKB-KW"/>
</dbReference>
<evidence type="ECO:0000256" key="1">
    <source>
        <dbReference type="RuleBase" id="RU003651"/>
    </source>
</evidence>
<reference evidence="4 5" key="1">
    <citation type="journal article" date="2013" name="Genome Biol.">
        <title>The genome sequence of the most widely cultivated cacao type and its use to identify candidate genes regulating pod color.</title>
        <authorList>
            <person name="Motamayor J.C."/>
            <person name="Mockaitis K."/>
            <person name="Schmutz J."/>
            <person name="Haiminen N."/>
            <person name="Iii D.L."/>
            <person name="Cornejo O."/>
            <person name="Findley S.D."/>
            <person name="Zheng P."/>
            <person name="Utro F."/>
            <person name="Royaert S."/>
            <person name="Saski C."/>
            <person name="Jenkins J."/>
            <person name="Podicheti R."/>
            <person name="Zhao M."/>
            <person name="Scheffler B.E."/>
            <person name="Stack J.C."/>
            <person name="Feltus F.A."/>
            <person name="Mustiga G.M."/>
            <person name="Amores F."/>
            <person name="Phillips W."/>
            <person name="Marelli J.P."/>
            <person name="May G.D."/>
            <person name="Shapiro H."/>
            <person name="Ma J."/>
            <person name="Bustamante C.D."/>
            <person name="Schnell R.J."/>
            <person name="Main D."/>
            <person name="Gilbert D."/>
            <person name="Parida L."/>
            <person name="Kuhn D.N."/>
        </authorList>
    </citation>
    <scope>NUCLEOTIDE SEQUENCE [LARGE SCALE GENOMIC DNA]</scope>
    <source>
        <strain evidence="5">cv. Matina 1-6</strain>
    </source>
</reference>
<name>A0A061F9W9_THECC</name>
<dbReference type="InterPro" id="IPR050747">
    <property type="entry name" value="Mitochondrial_chaperone_BCS1"/>
</dbReference>
<dbReference type="GO" id="GO:0016887">
    <property type="term" value="F:ATP hydrolysis activity"/>
    <property type="evidence" value="ECO:0007669"/>
    <property type="project" value="InterPro"/>
</dbReference>
<dbReference type="AlphaFoldDB" id="A0A061F9W9"/>
<dbReference type="InterPro" id="IPR027417">
    <property type="entry name" value="P-loop_NTPase"/>
</dbReference>
<dbReference type="SUPFAM" id="SSF52540">
    <property type="entry name" value="P-loop containing nucleoside triphosphate hydrolases"/>
    <property type="match status" value="1"/>
</dbReference>
<dbReference type="Pfam" id="PF25568">
    <property type="entry name" value="AAA_lid_At3g28540"/>
    <property type="match status" value="1"/>
</dbReference>
<evidence type="ECO:0000259" key="3">
    <source>
        <dbReference type="Pfam" id="PF25568"/>
    </source>
</evidence>
<dbReference type="Pfam" id="PF00004">
    <property type="entry name" value="AAA"/>
    <property type="match status" value="1"/>
</dbReference>
<dbReference type="InterPro" id="IPR003960">
    <property type="entry name" value="ATPase_AAA_CS"/>
</dbReference>